<evidence type="ECO:0000313" key="10">
    <source>
        <dbReference type="Proteomes" id="UP000237923"/>
    </source>
</evidence>
<feature type="transmembrane region" description="Helical" evidence="6">
    <location>
        <begin position="14"/>
        <end position="35"/>
    </location>
</feature>
<evidence type="ECO:0000259" key="7">
    <source>
        <dbReference type="Pfam" id="PF04138"/>
    </source>
</evidence>
<dbReference type="Pfam" id="PF04138">
    <property type="entry name" value="GtrA_DPMS_TM"/>
    <property type="match status" value="1"/>
</dbReference>
<sequence length="138" mass="16204">MEKIKLLLTQYQEAILYIVFGGLTMLVNIIAFWLAFQVWHMNSSVSYLFAWFWSIFFAYLTNRTWVFHSTAHDFNTVINEIFQFLVARIATAVIGFVIFYFGVNLLKQDAQIWNVIQNIFVIISNFALSKLVIFKKKA</sequence>
<proteinExistence type="inferred from homology"/>
<evidence type="ECO:0000256" key="2">
    <source>
        <dbReference type="ARBA" id="ARBA00009399"/>
    </source>
</evidence>
<dbReference type="GO" id="GO:0000271">
    <property type="term" value="P:polysaccharide biosynthetic process"/>
    <property type="evidence" value="ECO:0007669"/>
    <property type="project" value="InterPro"/>
</dbReference>
<dbReference type="EMBL" id="OKQU01000001">
    <property type="protein sequence ID" value="SPE06436.1"/>
    <property type="molecule type" value="Genomic_DNA"/>
</dbReference>
<evidence type="ECO:0000256" key="6">
    <source>
        <dbReference type="SAM" id="Phobius"/>
    </source>
</evidence>
<keyword evidence="11" id="KW-1185">Reference proteome</keyword>
<evidence type="ECO:0000313" key="8">
    <source>
        <dbReference type="EMBL" id="SPD91211.1"/>
    </source>
</evidence>
<comment type="similarity">
    <text evidence="2">Belongs to the GtrA family.</text>
</comment>
<dbReference type="AlphaFoldDB" id="A0A2N9K816"/>
<dbReference type="PANTHER" id="PTHR38459">
    <property type="entry name" value="PROPHAGE BACTOPRENOL-LINKED GLUCOSE TRANSLOCASE HOMOLOG"/>
    <property type="match status" value="1"/>
</dbReference>
<accession>A0A2N9K816</accession>
<dbReference type="KEGG" id="lsu:A6B45_06570"/>
<dbReference type="Proteomes" id="UP000239237">
    <property type="component" value="Unassembled WGS sequence"/>
</dbReference>
<dbReference type="GeneID" id="99674452"/>
<protein>
    <submittedName>
        <fullName evidence="9">GtrA-like protein</fullName>
    </submittedName>
</protein>
<dbReference type="RefSeq" id="WP_072613888.1">
    <property type="nucleotide sequence ID" value="NZ_AP017935.1"/>
</dbReference>
<comment type="subcellular location">
    <subcellularLocation>
        <location evidence="1">Membrane</location>
        <topology evidence="1">Multi-pass membrane protein</topology>
    </subcellularLocation>
</comment>
<dbReference type="Proteomes" id="UP000237923">
    <property type="component" value="Unassembled WGS sequence"/>
</dbReference>
<feature type="transmembrane region" description="Helical" evidence="6">
    <location>
        <begin position="81"/>
        <end position="103"/>
    </location>
</feature>
<gene>
    <name evidence="8" type="ORF">LES8486_00182</name>
    <name evidence="9" type="ORF">LES9216_00329</name>
</gene>
<keyword evidence="5 6" id="KW-0472">Membrane</keyword>
<reference evidence="9 10" key="1">
    <citation type="submission" date="2018-02" db="EMBL/GenBank/DDBJ databases">
        <authorList>
            <person name="Cohen D.B."/>
            <person name="Kent A.D."/>
        </authorList>
    </citation>
    <scope>NUCLEOTIDE SEQUENCE [LARGE SCALE GENOMIC DNA]</scope>
    <source>
        <strain evidence="9 10">CECT 9216</strain>
    </source>
</reference>
<evidence type="ECO:0000256" key="4">
    <source>
        <dbReference type="ARBA" id="ARBA00022989"/>
    </source>
</evidence>
<dbReference type="GO" id="GO:0005886">
    <property type="term" value="C:plasma membrane"/>
    <property type="evidence" value="ECO:0007669"/>
    <property type="project" value="TreeGrafter"/>
</dbReference>
<evidence type="ECO:0000256" key="1">
    <source>
        <dbReference type="ARBA" id="ARBA00004141"/>
    </source>
</evidence>
<keyword evidence="4 6" id="KW-1133">Transmembrane helix</keyword>
<dbReference type="PANTHER" id="PTHR38459:SF5">
    <property type="entry name" value="CELL WALL TEICHOIC ACID GLYCOSYLATION PROTEIN GTCA"/>
    <property type="match status" value="1"/>
</dbReference>
<dbReference type="InterPro" id="IPR051401">
    <property type="entry name" value="GtrA_CellWall_Glycosyl"/>
</dbReference>
<feature type="transmembrane region" description="Helical" evidence="6">
    <location>
        <begin position="41"/>
        <end position="60"/>
    </location>
</feature>
<evidence type="ECO:0000313" key="9">
    <source>
        <dbReference type="EMBL" id="SPE06436.1"/>
    </source>
</evidence>
<evidence type="ECO:0000313" key="11">
    <source>
        <dbReference type="Proteomes" id="UP000239237"/>
    </source>
</evidence>
<reference evidence="8 11" key="2">
    <citation type="submission" date="2018-02" db="EMBL/GenBank/DDBJ databases">
        <authorList>
            <person name="Rodrigo-Torres L."/>
            <person name="Arahal R. D."/>
            <person name="Lucena T."/>
        </authorList>
    </citation>
    <scope>NUCLEOTIDE SEQUENCE [LARGE SCALE GENOMIC DNA]</scope>
    <source>
        <strain evidence="8 11">CECT 8486</strain>
    </source>
</reference>
<name>A0A2N9K816_9LACO</name>
<dbReference type="InterPro" id="IPR007267">
    <property type="entry name" value="GtrA_DPMS_TM"/>
</dbReference>
<feature type="domain" description="GtrA/DPMS transmembrane" evidence="7">
    <location>
        <begin position="17"/>
        <end position="134"/>
    </location>
</feature>
<evidence type="ECO:0000256" key="3">
    <source>
        <dbReference type="ARBA" id="ARBA00022692"/>
    </source>
</evidence>
<feature type="transmembrane region" description="Helical" evidence="6">
    <location>
        <begin position="115"/>
        <end position="134"/>
    </location>
</feature>
<organism evidence="9 10">
    <name type="scientific">Leuconostoc suionicum</name>
    <dbReference type="NCBI Taxonomy" id="1511761"/>
    <lineage>
        <taxon>Bacteria</taxon>
        <taxon>Bacillati</taxon>
        <taxon>Bacillota</taxon>
        <taxon>Bacilli</taxon>
        <taxon>Lactobacillales</taxon>
        <taxon>Lactobacillaceae</taxon>
        <taxon>Leuconostoc</taxon>
    </lineage>
</organism>
<keyword evidence="3 6" id="KW-0812">Transmembrane</keyword>
<dbReference type="EMBL" id="OKQR01000001">
    <property type="protein sequence ID" value="SPD91211.1"/>
    <property type="molecule type" value="Genomic_DNA"/>
</dbReference>
<evidence type="ECO:0000256" key="5">
    <source>
        <dbReference type="ARBA" id="ARBA00023136"/>
    </source>
</evidence>